<dbReference type="PIRSF" id="PIRSF015647">
    <property type="entry name" value="FBPtase_archl"/>
    <property type="match status" value="1"/>
</dbReference>
<feature type="binding site" evidence="15">
    <location>
        <position position="51"/>
    </location>
    <ligand>
        <name>Mg(2+)</name>
        <dbReference type="ChEBI" id="CHEBI:18420"/>
        <label>2</label>
    </ligand>
</feature>
<evidence type="ECO:0000313" key="17">
    <source>
        <dbReference type="Proteomes" id="UP000321805"/>
    </source>
</evidence>
<accession>A0A5B8UC36</accession>
<keyword evidence="11 15" id="KW-0460">Magnesium</keyword>
<evidence type="ECO:0000256" key="8">
    <source>
        <dbReference type="ARBA" id="ARBA00022432"/>
    </source>
</evidence>
<evidence type="ECO:0000256" key="3">
    <source>
        <dbReference type="ARBA" id="ARBA00004742"/>
    </source>
</evidence>
<evidence type="ECO:0000256" key="7">
    <source>
        <dbReference type="ARBA" id="ARBA00018635"/>
    </source>
</evidence>
<feature type="binding site" evidence="15">
    <location>
        <position position="286"/>
    </location>
    <ligand>
        <name>dihydroxyacetone phosphate</name>
        <dbReference type="ChEBI" id="CHEBI:57642"/>
    </ligand>
</feature>
<evidence type="ECO:0000313" key="16">
    <source>
        <dbReference type="EMBL" id="QEC50753.1"/>
    </source>
</evidence>
<feature type="binding site" evidence="15">
    <location>
        <position position="232"/>
    </location>
    <ligand>
        <name>Mg(2+)</name>
        <dbReference type="ChEBI" id="CHEBI:18420"/>
        <label>4</label>
    </ligand>
</feature>
<organism evidence="16 17">
    <name type="scientific">Baekduia soli</name>
    <dbReference type="NCBI Taxonomy" id="496014"/>
    <lineage>
        <taxon>Bacteria</taxon>
        <taxon>Bacillati</taxon>
        <taxon>Actinomycetota</taxon>
        <taxon>Thermoleophilia</taxon>
        <taxon>Solirubrobacterales</taxon>
        <taxon>Baekduiaceae</taxon>
        <taxon>Baekduia</taxon>
    </lineage>
</organism>
<comment type="function">
    <text evidence="15">Catalyzes two subsequent steps in gluconeogenesis: the aldol condensation of dihydroxyacetone phosphate (DHAP) and glyceraldehyde-3-phosphate (GA3P) to fructose-1,6-bisphosphate (FBP), and the dephosphorylation of FBP to fructose-6-phosphate (F6P).</text>
</comment>
<protein>
    <recommendedName>
        <fullName evidence="7 15">Fructose-1,6-bisphosphate aldolase/phosphatase</fullName>
        <shortName evidence="15">FBP A/P</shortName>
        <shortName evidence="15">FBP aldolase/phosphatase</shortName>
        <ecNumber evidence="6 15">3.1.3.11</ecNumber>
        <ecNumber evidence="15">4.1.2.13</ecNumber>
    </recommendedName>
</protein>
<dbReference type="GO" id="GO:0042132">
    <property type="term" value="F:fructose 1,6-bisphosphate 1-phosphatase activity"/>
    <property type="evidence" value="ECO:0007669"/>
    <property type="project" value="UniProtKB-UniRule"/>
</dbReference>
<feature type="binding site" evidence="15">
    <location>
        <position position="10"/>
    </location>
    <ligand>
        <name>Mg(2+)</name>
        <dbReference type="ChEBI" id="CHEBI:18420"/>
        <label>1</label>
    </ligand>
</feature>
<feature type="active site" description="Schiff-base intermediate with DHAP; for FBP aldolase activity" evidence="15">
    <location>
        <position position="231"/>
    </location>
</feature>
<dbReference type="SUPFAM" id="SSF111249">
    <property type="entry name" value="Sulfolobus fructose-1,6-bisphosphatase-like"/>
    <property type="match status" value="1"/>
</dbReference>
<feature type="binding site" evidence="15">
    <location>
        <position position="233"/>
    </location>
    <ligand>
        <name>Mg(2+)</name>
        <dbReference type="ChEBI" id="CHEBI:18420"/>
        <label>3</label>
    </ligand>
</feature>
<evidence type="ECO:0000256" key="9">
    <source>
        <dbReference type="ARBA" id="ARBA00022723"/>
    </source>
</evidence>
<sequence length="374" mass="40467">MVTISAIKADVGGFVGHGAVHPRLIGEAERRIGEAIAQGLLLDGRVSSCGDDVNMVMTHHHGVDADVVHHFAWDAFVAMTAIAKELHLYGAGQDLLAEAFSGNVRGAGPGVAEMEIAERVSEPFVVFAADKCAPGAWNLPLYKMFCDPFNTAGLVIDSKMHAGFVIEVHDLIDRRRALFHCPEQMYDLLVYIGTPGRFVVKHVFRRDDPDQPVASSSTSRLSLIAGRYVGKDDPIMIVRAQNGLPAVGEVLEPFAAPYYVAGWMRGSHNGPLMPCGLQDATPARFDGPPRVVGMGFQLADGCLVGPRDMLGDVSFDRARGIALEMADHMRRTGPFEPSRLPAQDMEYTTMPAVARAMEGRWEPIPDTAPIVATP</sequence>
<evidence type="ECO:0000256" key="11">
    <source>
        <dbReference type="ARBA" id="ARBA00022842"/>
    </source>
</evidence>
<keyword evidence="9 15" id="KW-0479">Metal-binding</keyword>
<reference evidence="16 17" key="1">
    <citation type="journal article" date="2018" name="J. Microbiol.">
        <title>Baekduia soli gen. nov., sp. nov., a novel bacterium isolated from the soil of Baekdu Mountain and proposal of a novel family name, Baekduiaceae fam. nov.</title>
        <authorList>
            <person name="An D.S."/>
            <person name="Siddiqi M.Z."/>
            <person name="Kim K.H."/>
            <person name="Yu H.S."/>
            <person name="Im W.T."/>
        </authorList>
    </citation>
    <scope>NUCLEOTIDE SEQUENCE [LARGE SCALE GENOMIC DNA]</scope>
    <source>
        <strain evidence="16 17">BR7-21</strain>
    </source>
</reference>
<feature type="binding site" evidence="15">
    <location>
        <position position="17"/>
    </location>
    <ligand>
        <name>dihydroxyacetone phosphate</name>
        <dbReference type="ChEBI" id="CHEBI:57642"/>
    </ligand>
</feature>
<evidence type="ECO:0000256" key="6">
    <source>
        <dbReference type="ARBA" id="ARBA00013093"/>
    </source>
</evidence>
<dbReference type="OrthoDB" id="9763541at2"/>
<evidence type="ECO:0000256" key="5">
    <source>
        <dbReference type="ARBA" id="ARBA00011820"/>
    </source>
</evidence>
<dbReference type="AlphaFoldDB" id="A0A5B8UC36"/>
<feature type="binding site" evidence="15">
    <location>
        <position position="131"/>
    </location>
    <ligand>
        <name>dihydroxyacetone phosphate</name>
        <dbReference type="ChEBI" id="CHEBI:57642"/>
    </ligand>
</feature>
<feature type="binding site" description="in other chain" evidence="15">
    <location>
        <position position="347"/>
    </location>
    <ligand>
        <name>beta-D-fructose 1,6-bisphosphate</name>
        <dbReference type="ChEBI" id="CHEBI:32966"/>
        <note>ligand shared between dimeric partners</note>
    </ligand>
</feature>
<keyword evidence="17" id="KW-1185">Reference proteome</keyword>
<gene>
    <name evidence="15" type="primary">fbp</name>
    <name evidence="16" type="ORF">FSW04_12465</name>
</gene>
<keyword evidence="13 15" id="KW-0704">Schiff base</keyword>
<comment type="catalytic activity">
    <reaction evidence="1 15">
        <text>beta-D-fructose 1,6-bisphosphate + H2O = beta-D-fructose 6-phosphate + phosphate</text>
        <dbReference type="Rhea" id="RHEA:11064"/>
        <dbReference type="ChEBI" id="CHEBI:15377"/>
        <dbReference type="ChEBI" id="CHEBI:32966"/>
        <dbReference type="ChEBI" id="CHEBI:43474"/>
        <dbReference type="ChEBI" id="CHEBI:57634"/>
        <dbReference type="EC" id="3.1.3.11"/>
    </reaction>
</comment>
<dbReference type="HAMAP" id="MF_02067">
    <property type="entry name" value="FBP_aldolase_phosphatase"/>
    <property type="match status" value="1"/>
</dbReference>
<dbReference type="KEGG" id="bsol:FSW04_12465"/>
<evidence type="ECO:0000256" key="2">
    <source>
        <dbReference type="ARBA" id="ARBA00001946"/>
    </source>
</evidence>
<feature type="binding site" description="in other chain" evidence="15">
    <location>
        <position position="131"/>
    </location>
    <ligand>
        <name>beta-D-fructose 1,6-bisphosphate</name>
        <dbReference type="ChEBI" id="CHEBI:32966"/>
        <note>ligand shared between dimeric partners</note>
    </ligand>
</feature>
<dbReference type="EC" id="3.1.3.11" evidence="6 15"/>
<feature type="binding site" description="in other chain" evidence="15">
    <location>
        <position position="89"/>
    </location>
    <ligand>
        <name>beta-D-fructose 1,6-bisphosphate</name>
        <dbReference type="ChEBI" id="CHEBI:32966"/>
        <note>ligand shared between dimeric partners</note>
    </ligand>
</feature>
<comment type="cofactor">
    <cofactor evidence="2 15">
        <name>Mg(2+)</name>
        <dbReference type="ChEBI" id="CHEBI:18420"/>
    </cofactor>
</comment>
<dbReference type="PANTHER" id="PTHR38341:SF1">
    <property type="entry name" value="FRUCTOSE-1,6-BISPHOSPHATE ALDOLASE_PHOSPHATASE"/>
    <property type="match status" value="1"/>
</dbReference>
<dbReference type="InterPro" id="IPR002803">
    <property type="entry name" value="FBPase_V"/>
</dbReference>
<dbReference type="GO" id="GO:0000287">
    <property type="term" value="F:magnesium ion binding"/>
    <property type="evidence" value="ECO:0007669"/>
    <property type="project" value="UniProtKB-UniRule"/>
</dbReference>
<evidence type="ECO:0000256" key="15">
    <source>
        <dbReference type="HAMAP-Rule" id="MF_02067"/>
    </source>
</evidence>
<keyword evidence="10 15" id="KW-0378">Hydrolase</keyword>
<feature type="binding site" evidence="15">
    <location>
        <position position="231"/>
    </location>
    <ligand>
        <name>Mg(2+)</name>
        <dbReference type="ChEBI" id="CHEBI:18420"/>
        <label>3</label>
    </ligand>
</feature>
<comment type="catalytic activity">
    <reaction evidence="15">
        <text>beta-D-fructose 1,6-bisphosphate = D-glyceraldehyde 3-phosphate + dihydroxyacetone phosphate</text>
        <dbReference type="Rhea" id="RHEA:14729"/>
        <dbReference type="ChEBI" id="CHEBI:32966"/>
        <dbReference type="ChEBI" id="CHEBI:57642"/>
        <dbReference type="ChEBI" id="CHEBI:59776"/>
        <dbReference type="EC" id="4.1.2.13"/>
    </reaction>
</comment>
<comment type="caution">
    <text evidence="15">Lacks conserved residue(s) required for the propagation of feature annotation.</text>
</comment>
<evidence type="ECO:0000256" key="12">
    <source>
        <dbReference type="ARBA" id="ARBA00023239"/>
    </source>
</evidence>
<feature type="binding site" evidence="15">
    <location>
        <position position="51"/>
    </location>
    <ligand>
        <name>Mg(2+)</name>
        <dbReference type="ChEBI" id="CHEBI:18420"/>
        <label>1</label>
    </ligand>
</feature>
<comment type="similarity">
    <text evidence="4 15">Belongs to the FBP aldolase/phosphatase family.</text>
</comment>
<dbReference type="UniPathway" id="UPA00138"/>
<dbReference type="PANTHER" id="PTHR38341">
    <property type="entry name" value="FRUCTOSE-1,6-BISPHOSPHATE ALDOLASE/PHOSPHATASE"/>
    <property type="match status" value="1"/>
</dbReference>
<dbReference type="Pfam" id="PF01950">
    <property type="entry name" value="FBPase_3"/>
    <property type="match status" value="1"/>
</dbReference>
<name>A0A5B8UC36_9ACTN</name>
<feature type="binding site" description="in other chain" evidence="15">
    <location>
        <position position="286"/>
    </location>
    <ligand>
        <name>beta-D-fructose 1,6-bisphosphate</name>
        <dbReference type="ChEBI" id="CHEBI:32966"/>
        <note>ligand shared between dimeric partners</note>
    </ligand>
</feature>
<dbReference type="GO" id="GO:0006094">
    <property type="term" value="P:gluconeogenesis"/>
    <property type="evidence" value="ECO:0007669"/>
    <property type="project" value="UniProtKB-UniRule"/>
</dbReference>
<feature type="binding site" evidence="15">
    <location>
        <position position="17"/>
    </location>
    <ligand>
        <name>Mg(2+)</name>
        <dbReference type="ChEBI" id="CHEBI:18420"/>
        <label>1</label>
    </ligand>
</feature>
<feature type="binding site" description="in other chain" evidence="15">
    <location>
        <begin position="102"/>
        <end position="103"/>
    </location>
    <ligand>
        <name>beta-D-fructose 1,6-bisphosphate</name>
        <dbReference type="ChEBI" id="CHEBI:32966"/>
        <note>ligand shared between dimeric partners</note>
    </ligand>
</feature>
<evidence type="ECO:0000256" key="14">
    <source>
        <dbReference type="ARBA" id="ARBA00023277"/>
    </source>
</evidence>
<dbReference type="Proteomes" id="UP000321805">
    <property type="component" value="Chromosome"/>
</dbReference>
<feature type="active site" description="Proton acceptor; for FBP phosphatase activity" evidence="15">
    <location>
        <position position="10"/>
    </location>
</feature>
<comment type="subunit">
    <text evidence="5 15">Homooctamer; dimer of tetramers.</text>
</comment>
<dbReference type="EC" id="4.1.2.13" evidence="15"/>
<dbReference type="EMBL" id="CP042430">
    <property type="protein sequence ID" value="QEC50753.1"/>
    <property type="molecule type" value="Genomic_DNA"/>
</dbReference>
<evidence type="ECO:0000256" key="1">
    <source>
        <dbReference type="ARBA" id="ARBA00001273"/>
    </source>
</evidence>
<comment type="domain">
    <text evidence="15">Consists of a single catalytic domain, but remodels its active-site architecture via a large structural change to exhibit dual activities.</text>
</comment>
<dbReference type="RefSeq" id="WP_146923704.1">
    <property type="nucleotide sequence ID" value="NZ_CP042430.1"/>
</dbReference>
<feature type="binding site" evidence="15">
    <location>
        <position position="265"/>
    </location>
    <ligand>
        <name>dihydroxyacetone phosphate</name>
        <dbReference type="ChEBI" id="CHEBI:57642"/>
    </ligand>
</feature>
<feature type="active site" description="Proton donor/acceptor; for FBP aldolase activity" evidence="15">
    <location>
        <position position="228"/>
    </location>
</feature>
<keyword evidence="8 15" id="KW-0312">Gluconeogenesis</keyword>
<evidence type="ECO:0000256" key="13">
    <source>
        <dbReference type="ARBA" id="ARBA00023270"/>
    </source>
</evidence>
<feature type="binding site" evidence="15">
    <location>
        <position position="232"/>
    </location>
    <ligand>
        <name>Mg(2+)</name>
        <dbReference type="ChEBI" id="CHEBI:18420"/>
        <label>3</label>
    </ligand>
</feature>
<feature type="binding site" description="in other chain" evidence="15">
    <location>
        <position position="17"/>
    </location>
    <ligand>
        <name>beta-D-fructose 1,6-bisphosphate</name>
        <dbReference type="ChEBI" id="CHEBI:32966"/>
        <note>ligand shared between dimeric partners</note>
    </ligand>
</feature>
<feature type="binding site" evidence="15">
    <location>
        <position position="93"/>
    </location>
    <ligand>
        <name>Mg(2+)</name>
        <dbReference type="ChEBI" id="CHEBI:18420"/>
        <label>1</label>
    </ligand>
</feature>
<keyword evidence="12 15" id="KW-0456">Lyase</keyword>
<proteinExistence type="inferred from homology"/>
<feature type="binding site" description="in other chain" evidence="15">
    <location>
        <position position="265"/>
    </location>
    <ligand>
        <name>beta-D-fructose 1,6-bisphosphate</name>
        <dbReference type="ChEBI" id="CHEBI:32966"/>
        <note>ligand shared between dimeric partners</note>
    </ligand>
</feature>
<dbReference type="InterPro" id="IPR036076">
    <property type="entry name" value="FBPase_V_sf"/>
</dbReference>
<comment type="pathway">
    <text evidence="3 15">Carbohydrate biosynthesis; gluconeogenesis.</text>
</comment>
<feature type="binding site" evidence="15">
    <location>
        <position position="130"/>
    </location>
    <ligand>
        <name>Mg(2+)</name>
        <dbReference type="ChEBI" id="CHEBI:18420"/>
        <label>2</label>
    </ligand>
</feature>
<dbReference type="NCBIfam" id="NF041126">
    <property type="entry name" value="FBP_aldo_phos"/>
    <property type="match status" value="1"/>
</dbReference>
<evidence type="ECO:0000256" key="10">
    <source>
        <dbReference type="ARBA" id="ARBA00022801"/>
    </source>
</evidence>
<evidence type="ECO:0000256" key="4">
    <source>
        <dbReference type="ARBA" id="ARBA00010693"/>
    </source>
</evidence>
<dbReference type="GO" id="GO:0004332">
    <property type="term" value="F:fructose-bisphosphate aldolase activity"/>
    <property type="evidence" value="ECO:0007669"/>
    <property type="project" value="UniProtKB-UniRule"/>
</dbReference>
<keyword evidence="14 15" id="KW-0119">Carbohydrate metabolism</keyword>
<feature type="binding site" evidence="15">
    <location>
        <position position="233"/>
    </location>
    <ligand>
        <name>Mg(2+)</name>
        <dbReference type="ChEBI" id="CHEBI:18420"/>
        <label>2</label>
    </ligand>
</feature>
<feature type="binding site" evidence="15">
    <location>
        <position position="52"/>
    </location>
    <ligand>
        <name>Mg(2+)</name>
        <dbReference type="ChEBI" id="CHEBI:18420"/>
        <label>2</label>
    </ligand>
</feature>